<organism evidence="2 3">
    <name type="scientific">Roseovarius nubinhibens</name>
    <dbReference type="NCBI Taxonomy" id="314263"/>
    <lineage>
        <taxon>Bacteria</taxon>
        <taxon>Pseudomonadati</taxon>
        <taxon>Pseudomonadota</taxon>
        <taxon>Alphaproteobacteria</taxon>
        <taxon>Rhodobacterales</taxon>
        <taxon>Roseobacteraceae</taxon>
        <taxon>Roseovarius</taxon>
    </lineage>
</organism>
<feature type="transmembrane region" description="Helical" evidence="1">
    <location>
        <begin position="53"/>
        <end position="71"/>
    </location>
</feature>
<gene>
    <name evidence="2" type="ORF">DCS45_22075</name>
</gene>
<evidence type="ECO:0000313" key="3">
    <source>
        <dbReference type="Proteomes" id="UP000264719"/>
    </source>
</evidence>
<feature type="transmembrane region" description="Helical" evidence="1">
    <location>
        <begin position="6"/>
        <end position="24"/>
    </location>
</feature>
<reference evidence="2 3" key="1">
    <citation type="journal article" date="2018" name="Nat. Biotechnol.">
        <title>A standardized bacterial taxonomy based on genome phylogeny substantially revises the tree of life.</title>
        <authorList>
            <person name="Parks D.H."/>
            <person name="Chuvochina M."/>
            <person name="Waite D.W."/>
            <person name="Rinke C."/>
            <person name="Skarshewski A."/>
            <person name="Chaumeil P.A."/>
            <person name="Hugenholtz P."/>
        </authorList>
    </citation>
    <scope>NUCLEOTIDE SEQUENCE [LARGE SCALE GENOMIC DNA]</scope>
    <source>
        <strain evidence="2">UBA9169</strain>
    </source>
</reference>
<dbReference type="AlphaFoldDB" id="A0A348WJ23"/>
<proteinExistence type="predicted"/>
<dbReference type="Proteomes" id="UP000264719">
    <property type="component" value="Unassembled WGS sequence"/>
</dbReference>
<evidence type="ECO:0000256" key="1">
    <source>
        <dbReference type="SAM" id="Phobius"/>
    </source>
</evidence>
<protein>
    <recommendedName>
        <fullName evidence="4">NfeD-like C-terminal domain-containing protein</fullName>
    </recommendedName>
</protein>
<comment type="caution">
    <text evidence="2">The sequence shown here is derived from an EMBL/GenBank/DDBJ whole genome shotgun (WGS) entry which is preliminary data.</text>
</comment>
<evidence type="ECO:0000313" key="2">
    <source>
        <dbReference type="EMBL" id="HAR54535.1"/>
    </source>
</evidence>
<sequence length="91" mass="10202">MGQLWTIWWIWLSAGLALAVLEVFLPGFLFLGFAAAAALMALVFLVLPWAPGLAPTLAIFAILSLIAWMILRRVFRAPNDQTRYIDEDINQ</sequence>
<feature type="transmembrane region" description="Helical" evidence="1">
    <location>
        <begin position="29"/>
        <end position="47"/>
    </location>
</feature>
<keyword evidence="1" id="KW-0812">Transmembrane</keyword>
<keyword evidence="1" id="KW-1133">Transmembrane helix</keyword>
<dbReference type="EMBL" id="DMVW01000212">
    <property type="protein sequence ID" value="HAR54535.1"/>
    <property type="molecule type" value="Genomic_DNA"/>
</dbReference>
<keyword evidence="1" id="KW-0472">Membrane</keyword>
<accession>A0A348WJ23</accession>
<dbReference type="RefSeq" id="WP_339852217.1">
    <property type="nucleotide sequence ID" value="NZ_CAXAXR010000003.1"/>
</dbReference>
<evidence type="ECO:0008006" key="4">
    <source>
        <dbReference type="Google" id="ProtNLM"/>
    </source>
</evidence>
<name>A0A348WJ23_9RHOB</name>